<keyword evidence="2" id="KW-0732">Signal</keyword>
<dbReference type="PROSITE" id="PS51257">
    <property type="entry name" value="PROKAR_LIPOPROTEIN"/>
    <property type="match status" value="1"/>
</dbReference>
<evidence type="ECO:0000256" key="1">
    <source>
        <dbReference type="SAM" id="MobiDB-lite"/>
    </source>
</evidence>
<dbReference type="Pfam" id="PF14172">
    <property type="entry name" value="DUF4309"/>
    <property type="match status" value="1"/>
</dbReference>
<feature type="compositionally biased region" description="Polar residues" evidence="1">
    <location>
        <begin position="76"/>
        <end position="89"/>
    </location>
</feature>
<accession>A0A917M3J2</accession>
<dbReference type="EMBL" id="BMHY01000006">
    <property type="protein sequence ID" value="GGG74435.1"/>
    <property type="molecule type" value="Genomic_DNA"/>
</dbReference>
<evidence type="ECO:0000313" key="4">
    <source>
        <dbReference type="Proteomes" id="UP000600247"/>
    </source>
</evidence>
<dbReference type="AlphaFoldDB" id="A0A917M3J2"/>
<evidence type="ECO:0000313" key="3">
    <source>
        <dbReference type="EMBL" id="GGG74435.1"/>
    </source>
</evidence>
<dbReference type="Proteomes" id="UP000600247">
    <property type="component" value="Unassembled WGS sequence"/>
</dbReference>
<feature type="signal peptide" evidence="2">
    <location>
        <begin position="1"/>
        <end position="34"/>
    </location>
</feature>
<sequence length="239" mass="25156">MNKQTRNYTKKLAVFGGTAILALALSACSGNNSAGSGGNQPTNAPGGSATQPPVTEVTSPPANNGNNNNGGGNGVQTGSKPTSKPQSGQTNGGKDESKIAVGKIFELAKEGKVPGCSYAAHTSLYDDIEKVWGKADHNDSAGKGMYAEYKKRGITFGYNKGMVVFDVRSYSKDLHSLTLKNIEAALGKADEATVNGDDHIYTYNVNKQYQLKFVIPASTNKVDHISVYSPDDTKNLMAG</sequence>
<organism evidence="3 4">
    <name type="scientific">Paenibacillus radicis</name>
    <name type="common">ex Gao et al. 2016</name>
    <dbReference type="NCBI Taxonomy" id="1737354"/>
    <lineage>
        <taxon>Bacteria</taxon>
        <taxon>Bacillati</taxon>
        <taxon>Bacillota</taxon>
        <taxon>Bacilli</taxon>
        <taxon>Bacillales</taxon>
        <taxon>Paenibacillaceae</taxon>
        <taxon>Paenibacillus</taxon>
    </lineage>
</organism>
<evidence type="ECO:0000256" key="2">
    <source>
        <dbReference type="SAM" id="SignalP"/>
    </source>
</evidence>
<comment type="caution">
    <text evidence="3">The sequence shown here is derived from an EMBL/GenBank/DDBJ whole genome shotgun (WGS) entry which is preliminary data.</text>
</comment>
<feature type="chain" id="PRO_5037594584" description="DUF4309 domain-containing protein" evidence="2">
    <location>
        <begin position="35"/>
        <end position="239"/>
    </location>
</feature>
<protein>
    <recommendedName>
        <fullName evidence="5">DUF4309 domain-containing protein</fullName>
    </recommendedName>
</protein>
<name>A0A917M3J2_9BACL</name>
<evidence type="ECO:0008006" key="5">
    <source>
        <dbReference type="Google" id="ProtNLM"/>
    </source>
</evidence>
<feature type="compositionally biased region" description="Polar residues" evidence="1">
    <location>
        <begin position="40"/>
        <end position="62"/>
    </location>
</feature>
<dbReference type="InterPro" id="IPR025453">
    <property type="entry name" value="DUF4309"/>
</dbReference>
<proteinExistence type="predicted"/>
<feature type="region of interest" description="Disordered" evidence="1">
    <location>
        <begin position="30"/>
        <end position="96"/>
    </location>
</feature>
<gene>
    <name evidence="3" type="ORF">GCM10010918_33250</name>
</gene>
<keyword evidence="4" id="KW-1185">Reference proteome</keyword>
<dbReference type="RefSeq" id="WP_188890330.1">
    <property type="nucleotide sequence ID" value="NZ_BMHY01000006.1"/>
</dbReference>
<reference evidence="3 4" key="1">
    <citation type="journal article" date="2014" name="Int. J. Syst. Evol. Microbiol.">
        <title>Complete genome sequence of Corynebacterium casei LMG S-19264T (=DSM 44701T), isolated from a smear-ripened cheese.</title>
        <authorList>
            <consortium name="US DOE Joint Genome Institute (JGI-PGF)"/>
            <person name="Walter F."/>
            <person name="Albersmeier A."/>
            <person name="Kalinowski J."/>
            <person name="Ruckert C."/>
        </authorList>
    </citation>
    <scope>NUCLEOTIDE SEQUENCE [LARGE SCALE GENOMIC DNA]</scope>
    <source>
        <strain evidence="3 4">CGMCC 1.15286</strain>
    </source>
</reference>